<protein>
    <recommendedName>
        <fullName evidence="8">RTA1-domain-containing protein</fullName>
    </recommendedName>
</protein>
<comment type="subcellular location">
    <subcellularLocation>
        <location evidence="1">Membrane</location>
        <topology evidence="1">Multi-pass membrane protein</topology>
    </subcellularLocation>
</comment>
<dbReference type="Pfam" id="PF04479">
    <property type="entry name" value="RTA1"/>
    <property type="match status" value="1"/>
</dbReference>
<keyword evidence="3 5" id="KW-1133">Transmembrane helix</keyword>
<evidence type="ECO:0000313" key="7">
    <source>
        <dbReference type="Proteomes" id="UP000284706"/>
    </source>
</evidence>
<evidence type="ECO:0008006" key="8">
    <source>
        <dbReference type="Google" id="ProtNLM"/>
    </source>
</evidence>
<reference evidence="6 7" key="1">
    <citation type="journal article" date="2018" name="Evol. Lett.">
        <title>Horizontal gene cluster transfer increased hallucinogenic mushroom diversity.</title>
        <authorList>
            <person name="Reynolds H.T."/>
            <person name="Vijayakumar V."/>
            <person name="Gluck-Thaler E."/>
            <person name="Korotkin H.B."/>
            <person name="Matheny P.B."/>
            <person name="Slot J.C."/>
        </authorList>
    </citation>
    <scope>NUCLEOTIDE SEQUENCE [LARGE SCALE GENOMIC DNA]</scope>
    <source>
        <strain evidence="6 7">SRW20</strain>
    </source>
</reference>
<dbReference type="AlphaFoldDB" id="A0A409YN06"/>
<name>A0A409YN06_9AGAR</name>
<evidence type="ECO:0000313" key="6">
    <source>
        <dbReference type="EMBL" id="PPR04405.1"/>
    </source>
</evidence>
<proteinExistence type="predicted"/>
<feature type="transmembrane region" description="Helical" evidence="5">
    <location>
        <begin position="50"/>
        <end position="70"/>
    </location>
</feature>
<dbReference type="InParanoid" id="A0A409YN06"/>
<feature type="transmembrane region" description="Helical" evidence="5">
    <location>
        <begin position="25"/>
        <end position="44"/>
    </location>
</feature>
<evidence type="ECO:0000256" key="5">
    <source>
        <dbReference type="SAM" id="Phobius"/>
    </source>
</evidence>
<evidence type="ECO:0000256" key="4">
    <source>
        <dbReference type="ARBA" id="ARBA00023136"/>
    </source>
</evidence>
<accession>A0A409YN06</accession>
<dbReference type="GO" id="GO:0000324">
    <property type="term" value="C:fungal-type vacuole"/>
    <property type="evidence" value="ECO:0007669"/>
    <property type="project" value="TreeGrafter"/>
</dbReference>
<dbReference type="PANTHER" id="PTHR31465">
    <property type="entry name" value="PROTEIN RTA1-RELATED"/>
    <property type="match status" value="1"/>
</dbReference>
<dbReference type="OrthoDB" id="2982876at2759"/>
<dbReference type="FunCoup" id="A0A409YN06">
    <property type="interactions" value="24"/>
</dbReference>
<keyword evidence="7" id="KW-1185">Reference proteome</keyword>
<feature type="transmembrane region" description="Helical" evidence="5">
    <location>
        <begin position="82"/>
        <end position="107"/>
    </location>
</feature>
<dbReference type="STRING" id="231916.A0A409YN06"/>
<keyword evidence="2 5" id="KW-0812">Transmembrane</keyword>
<organism evidence="6 7">
    <name type="scientific">Gymnopilus dilepis</name>
    <dbReference type="NCBI Taxonomy" id="231916"/>
    <lineage>
        <taxon>Eukaryota</taxon>
        <taxon>Fungi</taxon>
        <taxon>Dikarya</taxon>
        <taxon>Basidiomycota</taxon>
        <taxon>Agaricomycotina</taxon>
        <taxon>Agaricomycetes</taxon>
        <taxon>Agaricomycetidae</taxon>
        <taxon>Agaricales</taxon>
        <taxon>Agaricineae</taxon>
        <taxon>Hymenogastraceae</taxon>
        <taxon>Gymnopilus</taxon>
    </lineage>
</organism>
<feature type="transmembrane region" description="Helical" evidence="5">
    <location>
        <begin position="149"/>
        <end position="172"/>
    </location>
</feature>
<dbReference type="EMBL" id="NHYE01000630">
    <property type="protein sequence ID" value="PPR04405.1"/>
    <property type="molecule type" value="Genomic_DNA"/>
</dbReference>
<comment type="caution">
    <text evidence="6">The sequence shown here is derived from an EMBL/GenBank/DDBJ whole genome shotgun (WGS) entry which is preliminary data.</text>
</comment>
<dbReference type="InterPro" id="IPR007568">
    <property type="entry name" value="RTA1"/>
</dbReference>
<keyword evidence="4 5" id="KW-0472">Membrane</keyword>
<dbReference type="GO" id="GO:0005886">
    <property type="term" value="C:plasma membrane"/>
    <property type="evidence" value="ECO:0007669"/>
    <property type="project" value="TreeGrafter"/>
</dbReference>
<evidence type="ECO:0000256" key="2">
    <source>
        <dbReference type="ARBA" id="ARBA00022692"/>
    </source>
</evidence>
<dbReference type="PANTHER" id="PTHR31465:SF9">
    <property type="entry name" value="SPHINGOID LONG-CHAIN BASE TRANSPORTER RSB1"/>
    <property type="match status" value="1"/>
</dbReference>
<sequence length="277" mass="30883">MSSTNGTTVVPPDPTAFYGYIPTRYITIIFLSLFTLSTAIHTGQSIKYRLWWIIPSIVFGGTLEIIGWTCRLLSSMHPLERLPYILQTTFTVLAPTPLLAANFMILADIIRKLGPSYSRLRPKLSARGGGGGIAASSTTPTTANLGADIVLGGLVFQTLVIVGYSICGVEFFMRYLKRRPFRGKTNEVNEVIHGKLTWNIQLMSYALVFNTFCLFIRAVYRIIELADGWEGKVIHTQVLFNVFDGTMITLAIWTTNFFHPGVLLAEPADTEIEYINM</sequence>
<evidence type="ECO:0000256" key="3">
    <source>
        <dbReference type="ARBA" id="ARBA00022989"/>
    </source>
</evidence>
<evidence type="ECO:0000256" key="1">
    <source>
        <dbReference type="ARBA" id="ARBA00004141"/>
    </source>
</evidence>
<feature type="transmembrane region" description="Helical" evidence="5">
    <location>
        <begin position="202"/>
        <end position="223"/>
    </location>
</feature>
<gene>
    <name evidence="6" type="ORF">CVT26_004230</name>
</gene>
<dbReference type="Proteomes" id="UP000284706">
    <property type="component" value="Unassembled WGS sequence"/>
</dbReference>